<name>A0ABX0JIR7_9BACL</name>
<dbReference type="EMBL" id="JAAOIW010000028">
    <property type="protein sequence ID" value="NHN35221.1"/>
    <property type="molecule type" value="Genomic_DNA"/>
</dbReference>
<evidence type="ECO:0000313" key="2">
    <source>
        <dbReference type="Proteomes" id="UP001165962"/>
    </source>
</evidence>
<reference evidence="1" key="1">
    <citation type="submission" date="2020-03" db="EMBL/GenBank/DDBJ databases">
        <title>Draft sequencing of Paenibacilllus sp. S3N08.</title>
        <authorList>
            <person name="Kim D.-U."/>
        </authorList>
    </citation>
    <scope>NUCLEOTIDE SEQUENCE</scope>
    <source>
        <strain evidence="1">S3N08</strain>
    </source>
</reference>
<comment type="caution">
    <text evidence="1">The sequence shown here is derived from an EMBL/GenBank/DDBJ whole genome shotgun (WGS) entry which is preliminary data.</text>
</comment>
<accession>A0ABX0JIR7</accession>
<organism evidence="1 2">
    <name type="scientific">Paenibacillus agricola</name>
    <dbReference type="NCBI Taxonomy" id="2716264"/>
    <lineage>
        <taxon>Bacteria</taxon>
        <taxon>Bacillati</taxon>
        <taxon>Bacillota</taxon>
        <taxon>Bacilli</taxon>
        <taxon>Bacillales</taxon>
        <taxon>Paenibacillaceae</taxon>
        <taxon>Paenibacillus</taxon>
    </lineage>
</organism>
<dbReference type="RefSeq" id="WP_166157636.1">
    <property type="nucleotide sequence ID" value="NZ_JAAOIW010000028.1"/>
</dbReference>
<keyword evidence="2" id="KW-1185">Reference proteome</keyword>
<evidence type="ECO:0000313" key="1">
    <source>
        <dbReference type="EMBL" id="NHN35221.1"/>
    </source>
</evidence>
<protein>
    <submittedName>
        <fullName evidence="1">Uncharacterized protein</fullName>
    </submittedName>
</protein>
<gene>
    <name evidence="1" type="ORF">G9U52_36450</name>
</gene>
<proteinExistence type="predicted"/>
<dbReference type="Proteomes" id="UP001165962">
    <property type="component" value="Unassembled WGS sequence"/>
</dbReference>
<sequence>MSENSRFYVVYDEYLITICSRLDDVFDELAEGGTIYGYTDNEEVAQSMLRECFQELATRNN</sequence>